<comment type="caution">
    <text evidence="2">The sequence shown here is derived from an EMBL/GenBank/DDBJ whole genome shotgun (WGS) entry which is preliminary data.</text>
</comment>
<dbReference type="InterPro" id="IPR006680">
    <property type="entry name" value="Amidohydro-rel"/>
</dbReference>
<dbReference type="AlphaFoldDB" id="A0A367JJJ3"/>
<dbReference type="PANTHER" id="PTHR43135:SF3">
    <property type="entry name" value="ALPHA-D-RIBOSE 1-METHYLPHOSPHONATE 5-TRIPHOSPHATE DIPHOSPHATASE"/>
    <property type="match status" value="1"/>
</dbReference>
<feature type="domain" description="Amidohydrolase-related" evidence="1">
    <location>
        <begin position="216"/>
        <end position="315"/>
    </location>
</feature>
<dbReference type="OrthoDB" id="10258955at2759"/>
<evidence type="ECO:0000313" key="2">
    <source>
        <dbReference type="EMBL" id="RCH89871.1"/>
    </source>
</evidence>
<proteinExistence type="predicted"/>
<keyword evidence="3" id="KW-1185">Reference proteome</keyword>
<reference evidence="2 3" key="1">
    <citation type="journal article" date="2018" name="G3 (Bethesda)">
        <title>Phylogenetic and Phylogenomic Definition of Rhizopus Species.</title>
        <authorList>
            <person name="Gryganskyi A.P."/>
            <person name="Golan J."/>
            <person name="Dolatabadi S."/>
            <person name="Mondo S."/>
            <person name="Robb S."/>
            <person name="Idnurm A."/>
            <person name="Muszewska A."/>
            <person name="Steczkiewicz K."/>
            <person name="Masonjones S."/>
            <person name="Liao H.L."/>
            <person name="Gajdeczka M.T."/>
            <person name="Anike F."/>
            <person name="Vuek A."/>
            <person name="Anishchenko I.M."/>
            <person name="Voigt K."/>
            <person name="de Hoog G.S."/>
            <person name="Smith M.E."/>
            <person name="Heitman J."/>
            <person name="Vilgalys R."/>
            <person name="Stajich J.E."/>
        </authorList>
    </citation>
    <scope>NUCLEOTIDE SEQUENCE [LARGE SCALE GENOMIC DNA]</scope>
    <source>
        <strain evidence="2 3">LSU 92-RS-03</strain>
    </source>
</reference>
<dbReference type="SUPFAM" id="SSF51556">
    <property type="entry name" value="Metallo-dependent hydrolases"/>
    <property type="match status" value="1"/>
</dbReference>
<dbReference type="Gene3D" id="3.20.20.140">
    <property type="entry name" value="Metal-dependent hydrolases"/>
    <property type="match status" value="2"/>
</dbReference>
<dbReference type="SUPFAM" id="SSF51338">
    <property type="entry name" value="Composite domain of metallo-dependent hydrolases"/>
    <property type="match status" value="1"/>
</dbReference>
<name>A0A367JJJ3_RHIST</name>
<feature type="non-terminal residue" evidence="2">
    <location>
        <position position="1"/>
    </location>
</feature>
<dbReference type="InterPro" id="IPR051781">
    <property type="entry name" value="Metallo-dep_Hydrolase"/>
</dbReference>
<dbReference type="PANTHER" id="PTHR43135">
    <property type="entry name" value="ALPHA-D-RIBOSE 1-METHYLPHOSPHONATE 5-TRIPHOSPHATE DIPHOSPHATASE"/>
    <property type="match status" value="1"/>
</dbReference>
<evidence type="ECO:0000259" key="1">
    <source>
        <dbReference type="Pfam" id="PF01979"/>
    </source>
</evidence>
<dbReference type="STRING" id="4846.A0A367JJJ3"/>
<dbReference type="EMBL" id="PJQM01003256">
    <property type="protein sequence ID" value="RCH89871.1"/>
    <property type="molecule type" value="Genomic_DNA"/>
</dbReference>
<protein>
    <recommendedName>
        <fullName evidence="1">Amidohydrolase-related domain-containing protein</fullName>
    </recommendedName>
</protein>
<evidence type="ECO:0000313" key="3">
    <source>
        <dbReference type="Proteomes" id="UP000253551"/>
    </source>
</evidence>
<organism evidence="2 3">
    <name type="scientific">Rhizopus stolonifer</name>
    <name type="common">Rhizopus nigricans</name>
    <dbReference type="NCBI Taxonomy" id="4846"/>
    <lineage>
        <taxon>Eukaryota</taxon>
        <taxon>Fungi</taxon>
        <taxon>Fungi incertae sedis</taxon>
        <taxon>Mucoromycota</taxon>
        <taxon>Mucoromycotina</taxon>
        <taxon>Mucoromycetes</taxon>
        <taxon>Mucorales</taxon>
        <taxon>Mucorineae</taxon>
        <taxon>Rhizopodaceae</taxon>
        <taxon>Rhizopus</taxon>
    </lineage>
</organism>
<accession>A0A367JJJ3</accession>
<sequence length="777" mass="85466">PTDPGIKIVASGGITTSMILPGSGNLIGGEAAVIKLRPMSTLSAQDMLVTSGVSEEEDEEFIWRYMKMACGENPKTYYGSLNKMPSTRLGEGYLFRRHFERANNLKRKQDDWCDAAERVKEMPKEKGPLRLSESYPEDLSLESLTALLRHRVNLNIHCYLPQDFEAMVHHSLEFDFEIAAFHHALSAWQVPEIIKRAKGNVTIATFADMWGYKAEALNQNVHAPKILDQAGIPVAFKSDHPVMNSRDLVHEAQKAFHYGFNEHKALQALTSVPANSLRLGHRIGSLEVGKDADIVIWERHPLRLGARPKHVFIDGTELDFKASWTKTLIEQDTISEEQTIAEYHGPEERHLLPSFSNNTMHLEDHGLNNPTTFQEACAKNVDSYVLRNISRIYANATQLLEADRKELYMVVNKGEITCLGTECDREQVHWPSNSPIFEMNGAVIIPGIISMGVSLGLSEIQSEEATQDGEANNDISDNDLYKKIVRAADGLKLNGLHAQKAYKAGVTTAISQPLVGSGLLAGLSTAFQTGVETTILDHALIKEEAALNFVLQHSGPLTVSQQIASIRELLISNIKKDASNNVFSRAAQGQLPVIVQADDKDEIASILLIKQQILKKYNSRVQFVILGGAESHLVAGHLNRLDVPVVLMPARCAPTSWQSRFCLAGPPLTANTALDVLLKNKVNVALGSTDADNGDARNLIWEAGWNLAHNNEFTQQEAVGLVTWNIADMLGLDQGVLHQGGKADFVAYNSDPFEFGAKVLMVNGGGRSGPTCFPVQV</sequence>
<gene>
    <name evidence="2" type="ORF">CU098_001242</name>
</gene>
<dbReference type="Pfam" id="PF01979">
    <property type="entry name" value="Amidohydro_1"/>
    <property type="match status" value="1"/>
</dbReference>
<dbReference type="GO" id="GO:0016810">
    <property type="term" value="F:hydrolase activity, acting on carbon-nitrogen (but not peptide) bonds"/>
    <property type="evidence" value="ECO:0007669"/>
    <property type="project" value="InterPro"/>
</dbReference>
<dbReference type="InterPro" id="IPR032466">
    <property type="entry name" value="Metal_Hydrolase"/>
</dbReference>
<dbReference type="Proteomes" id="UP000253551">
    <property type="component" value="Unassembled WGS sequence"/>
</dbReference>
<dbReference type="InterPro" id="IPR011059">
    <property type="entry name" value="Metal-dep_hydrolase_composite"/>
</dbReference>